<reference evidence="1" key="1">
    <citation type="journal article" date="2015" name="Nature">
        <title>Complex archaea that bridge the gap between prokaryotes and eukaryotes.</title>
        <authorList>
            <person name="Spang A."/>
            <person name="Saw J.H."/>
            <person name="Jorgensen S.L."/>
            <person name="Zaremba-Niedzwiedzka K."/>
            <person name="Martijn J."/>
            <person name="Lind A.E."/>
            <person name="van Eijk R."/>
            <person name="Schleper C."/>
            <person name="Guy L."/>
            <person name="Ettema T.J."/>
        </authorList>
    </citation>
    <scope>NUCLEOTIDE SEQUENCE</scope>
</reference>
<dbReference type="EMBL" id="LAZR01011072">
    <property type="protein sequence ID" value="KKM63568.1"/>
    <property type="molecule type" value="Genomic_DNA"/>
</dbReference>
<gene>
    <name evidence="1" type="ORF">LCGC14_1510130</name>
</gene>
<sequence>MAKLKRHEVGIFTWLAALDELYHSVTNVVTKTIKHPGMPSALVRLRKSQQKLKRLQSTLDVVKKP</sequence>
<accession>A0A0F9J1W0</accession>
<comment type="caution">
    <text evidence="1">The sequence shown here is derived from an EMBL/GenBank/DDBJ whole genome shotgun (WGS) entry which is preliminary data.</text>
</comment>
<organism evidence="1">
    <name type="scientific">marine sediment metagenome</name>
    <dbReference type="NCBI Taxonomy" id="412755"/>
    <lineage>
        <taxon>unclassified sequences</taxon>
        <taxon>metagenomes</taxon>
        <taxon>ecological metagenomes</taxon>
    </lineage>
</organism>
<name>A0A0F9J1W0_9ZZZZ</name>
<dbReference type="AlphaFoldDB" id="A0A0F9J1W0"/>
<protein>
    <submittedName>
        <fullName evidence="1">Uncharacterized protein</fullName>
    </submittedName>
</protein>
<evidence type="ECO:0000313" key="1">
    <source>
        <dbReference type="EMBL" id="KKM63568.1"/>
    </source>
</evidence>
<proteinExistence type="predicted"/>